<name>A0AA39MCY5_9AGAR</name>
<gene>
    <name evidence="2" type="ORF">EV421DRAFT_1723034</name>
</gene>
<reference evidence="2" key="1">
    <citation type="submission" date="2023-06" db="EMBL/GenBank/DDBJ databases">
        <authorList>
            <consortium name="Lawrence Berkeley National Laboratory"/>
            <person name="Ahrendt S."/>
            <person name="Sahu N."/>
            <person name="Indic B."/>
            <person name="Wong-Bajracharya J."/>
            <person name="Merenyi Z."/>
            <person name="Ke H.-M."/>
            <person name="Monk M."/>
            <person name="Kocsube S."/>
            <person name="Drula E."/>
            <person name="Lipzen A."/>
            <person name="Balint B."/>
            <person name="Henrissat B."/>
            <person name="Andreopoulos B."/>
            <person name="Martin F.M."/>
            <person name="Harder C.B."/>
            <person name="Rigling D."/>
            <person name="Ford K.L."/>
            <person name="Foster G.D."/>
            <person name="Pangilinan J."/>
            <person name="Papanicolaou A."/>
            <person name="Barry K."/>
            <person name="LaButti K."/>
            <person name="Viragh M."/>
            <person name="Koriabine M."/>
            <person name="Yan M."/>
            <person name="Riley R."/>
            <person name="Champramary S."/>
            <person name="Plett K.L."/>
            <person name="Tsai I.J."/>
            <person name="Slot J."/>
            <person name="Sipos G."/>
            <person name="Plett J."/>
            <person name="Nagy L.G."/>
            <person name="Grigoriev I.V."/>
        </authorList>
    </citation>
    <scope>NUCLEOTIDE SEQUENCE</scope>
    <source>
        <strain evidence="2">FPL87.14</strain>
    </source>
</reference>
<protein>
    <submittedName>
        <fullName evidence="2">Uncharacterized protein</fullName>
    </submittedName>
</protein>
<feature type="region of interest" description="Disordered" evidence="1">
    <location>
        <begin position="72"/>
        <end position="94"/>
    </location>
</feature>
<proteinExistence type="predicted"/>
<evidence type="ECO:0000256" key="1">
    <source>
        <dbReference type="SAM" id="MobiDB-lite"/>
    </source>
</evidence>
<organism evidence="2 3">
    <name type="scientific">Armillaria borealis</name>
    <dbReference type="NCBI Taxonomy" id="47425"/>
    <lineage>
        <taxon>Eukaryota</taxon>
        <taxon>Fungi</taxon>
        <taxon>Dikarya</taxon>
        <taxon>Basidiomycota</taxon>
        <taxon>Agaricomycotina</taxon>
        <taxon>Agaricomycetes</taxon>
        <taxon>Agaricomycetidae</taxon>
        <taxon>Agaricales</taxon>
        <taxon>Marasmiineae</taxon>
        <taxon>Physalacriaceae</taxon>
        <taxon>Armillaria</taxon>
    </lineage>
</organism>
<accession>A0AA39MCY5</accession>
<feature type="non-terminal residue" evidence="2">
    <location>
        <position position="1"/>
    </location>
</feature>
<sequence length="94" mass="10761">KKENTIVLNNLFDFATWHGFTKLRMHTDSTLQVYDALTSSLGYQLRTFETKVCPQFETKETPLEAGARLQCQTQQMKKGSPKPGKKVSTNKTRH</sequence>
<keyword evidence="3" id="KW-1185">Reference proteome</keyword>
<comment type="caution">
    <text evidence="2">The sequence shown here is derived from an EMBL/GenBank/DDBJ whole genome shotgun (WGS) entry which is preliminary data.</text>
</comment>
<dbReference type="Proteomes" id="UP001175226">
    <property type="component" value="Unassembled WGS sequence"/>
</dbReference>
<dbReference type="AlphaFoldDB" id="A0AA39MCY5"/>
<evidence type="ECO:0000313" key="2">
    <source>
        <dbReference type="EMBL" id="KAK0429632.1"/>
    </source>
</evidence>
<evidence type="ECO:0000313" key="3">
    <source>
        <dbReference type="Proteomes" id="UP001175226"/>
    </source>
</evidence>
<dbReference type="EMBL" id="JAUEPT010000227">
    <property type="protein sequence ID" value="KAK0429632.1"/>
    <property type="molecule type" value="Genomic_DNA"/>
</dbReference>